<dbReference type="InterPro" id="IPR001138">
    <property type="entry name" value="Zn2Cys6_DnaBD"/>
</dbReference>
<dbReference type="EMBL" id="CM000643">
    <property type="protein sequence ID" value="EED91709.1"/>
    <property type="molecule type" value="Genomic_DNA"/>
</dbReference>
<organism evidence="3 4">
    <name type="scientific">Thalassiosira pseudonana</name>
    <name type="common">Marine diatom</name>
    <name type="synonym">Cyclotella nana</name>
    <dbReference type="NCBI Taxonomy" id="35128"/>
    <lineage>
        <taxon>Eukaryota</taxon>
        <taxon>Sar</taxon>
        <taxon>Stramenopiles</taxon>
        <taxon>Ochrophyta</taxon>
        <taxon>Bacillariophyta</taxon>
        <taxon>Coscinodiscophyceae</taxon>
        <taxon>Thalassiosirophycidae</taxon>
        <taxon>Thalassiosirales</taxon>
        <taxon>Thalassiosiraceae</taxon>
        <taxon>Thalassiosira</taxon>
    </lineage>
</organism>
<name>B8C4E8_THAPS</name>
<dbReference type="HOGENOM" id="CLU_730757_0_0_1"/>
<feature type="non-terminal residue" evidence="3">
    <location>
        <position position="1"/>
    </location>
</feature>
<keyword evidence="4" id="KW-1185">Reference proteome</keyword>
<dbReference type="InterPro" id="IPR036864">
    <property type="entry name" value="Zn2-C6_fun-type_DNA-bd_sf"/>
</dbReference>
<dbReference type="GeneID" id="7442780"/>
<dbReference type="InParanoid" id="B8C4E8"/>
<dbReference type="Proteomes" id="UP000001449">
    <property type="component" value="Chromosome 6"/>
</dbReference>
<gene>
    <name evidence="3" type="ORF">THAPSDRAFT_23261</name>
</gene>
<feature type="region of interest" description="Disordered" evidence="1">
    <location>
        <begin position="87"/>
        <end position="127"/>
    </location>
</feature>
<dbReference type="GO" id="GO:0008270">
    <property type="term" value="F:zinc ion binding"/>
    <property type="evidence" value="ECO:0007669"/>
    <property type="project" value="InterPro"/>
</dbReference>
<dbReference type="GO" id="GO:0000981">
    <property type="term" value="F:DNA-binding transcription factor activity, RNA polymerase II-specific"/>
    <property type="evidence" value="ECO:0007669"/>
    <property type="project" value="InterPro"/>
</dbReference>
<sequence>MATTTEVQKHAVSAPLPASAATTTTGGGNNESTVLCASCDRCRARKTKCNGAHPCSGCVSKYMKKHKLESFDGIDHALVECHYSVARKRGPQPGSSKSPTAPRGSIPADGTTIYQQPAKKKPKKAKQAAPMMHDLAAMASAFGGGNLGQMPLPLDPAAAALQQQILSSLGAIGLGLYANFTAGGGSAMTAASNNARQQLAAVESLLSNNKSDVDSVTNPLSSEEEAHFRACYTLSVGSLFGLPDVLKKEDYFPKYDVAVLQAARFAELAIGALVDGNGSKMTKLANATVLCLKEAAQEPVHPSCKFDVARAYFFLAICELNIGDVEGYLKYRRESMRRLSEMNDASGADTLLAAMSLQDSFVYILYKGLDDTLPNIDSA</sequence>
<reference evidence="3 4" key="1">
    <citation type="journal article" date="2004" name="Science">
        <title>The genome of the diatom Thalassiosira pseudonana: ecology, evolution, and metabolism.</title>
        <authorList>
            <person name="Armbrust E.V."/>
            <person name="Berges J.A."/>
            <person name="Bowler C."/>
            <person name="Green B.R."/>
            <person name="Martinez D."/>
            <person name="Putnam N.H."/>
            <person name="Zhou S."/>
            <person name="Allen A.E."/>
            <person name="Apt K.E."/>
            <person name="Bechner M."/>
            <person name="Brzezinski M.A."/>
            <person name="Chaal B.K."/>
            <person name="Chiovitti A."/>
            <person name="Davis A.K."/>
            <person name="Demarest M.S."/>
            <person name="Detter J.C."/>
            <person name="Glavina T."/>
            <person name="Goodstein D."/>
            <person name="Hadi M.Z."/>
            <person name="Hellsten U."/>
            <person name="Hildebrand M."/>
            <person name="Jenkins B.D."/>
            <person name="Jurka J."/>
            <person name="Kapitonov V.V."/>
            <person name="Kroger N."/>
            <person name="Lau W.W."/>
            <person name="Lane T.W."/>
            <person name="Larimer F.W."/>
            <person name="Lippmeier J.C."/>
            <person name="Lucas S."/>
            <person name="Medina M."/>
            <person name="Montsant A."/>
            <person name="Obornik M."/>
            <person name="Parker M.S."/>
            <person name="Palenik B."/>
            <person name="Pazour G.J."/>
            <person name="Richardson P.M."/>
            <person name="Rynearson T.A."/>
            <person name="Saito M.A."/>
            <person name="Schwartz D.C."/>
            <person name="Thamatrakoln K."/>
            <person name="Valentin K."/>
            <person name="Vardi A."/>
            <person name="Wilkerson F.P."/>
            <person name="Rokhsar D.S."/>
        </authorList>
    </citation>
    <scope>NUCLEOTIDE SEQUENCE [LARGE SCALE GENOMIC DNA]</scope>
    <source>
        <strain evidence="3 4">CCMP1335</strain>
    </source>
</reference>
<dbReference type="RefSeq" id="XP_002291602.1">
    <property type="nucleotide sequence ID" value="XM_002291566.1"/>
</dbReference>
<dbReference type="SUPFAM" id="SSF57701">
    <property type="entry name" value="Zn2/Cys6 DNA-binding domain"/>
    <property type="match status" value="1"/>
</dbReference>
<protein>
    <recommendedName>
        <fullName evidence="2">Zn(2)-C6 fungal-type domain-containing protein</fullName>
    </recommendedName>
</protein>
<dbReference type="Gene3D" id="4.10.240.10">
    <property type="entry name" value="Zn(2)-C6 fungal-type DNA-binding domain"/>
    <property type="match status" value="1"/>
</dbReference>
<feature type="domain" description="Zn(2)-C6 fungal-type" evidence="2">
    <location>
        <begin position="38"/>
        <end position="83"/>
    </location>
</feature>
<evidence type="ECO:0000313" key="4">
    <source>
        <dbReference type="Proteomes" id="UP000001449"/>
    </source>
</evidence>
<accession>B8C4E8</accession>
<dbReference type="CDD" id="cd00067">
    <property type="entry name" value="GAL4"/>
    <property type="match status" value="1"/>
</dbReference>
<dbReference type="KEGG" id="tps:THAPSDRAFT_23261"/>
<proteinExistence type="predicted"/>
<reference evidence="3 4" key="2">
    <citation type="journal article" date="2008" name="Nature">
        <title>The Phaeodactylum genome reveals the evolutionary history of diatom genomes.</title>
        <authorList>
            <person name="Bowler C."/>
            <person name="Allen A.E."/>
            <person name="Badger J.H."/>
            <person name="Grimwood J."/>
            <person name="Jabbari K."/>
            <person name="Kuo A."/>
            <person name="Maheswari U."/>
            <person name="Martens C."/>
            <person name="Maumus F."/>
            <person name="Otillar R.P."/>
            <person name="Rayko E."/>
            <person name="Salamov A."/>
            <person name="Vandepoele K."/>
            <person name="Beszteri B."/>
            <person name="Gruber A."/>
            <person name="Heijde M."/>
            <person name="Katinka M."/>
            <person name="Mock T."/>
            <person name="Valentin K."/>
            <person name="Verret F."/>
            <person name="Berges J.A."/>
            <person name="Brownlee C."/>
            <person name="Cadoret J.P."/>
            <person name="Chiovitti A."/>
            <person name="Choi C.J."/>
            <person name="Coesel S."/>
            <person name="De Martino A."/>
            <person name="Detter J.C."/>
            <person name="Durkin C."/>
            <person name="Falciatore A."/>
            <person name="Fournet J."/>
            <person name="Haruta M."/>
            <person name="Huysman M.J."/>
            <person name="Jenkins B.D."/>
            <person name="Jiroutova K."/>
            <person name="Jorgensen R.E."/>
            <person name="Joubert Y."/>
            <person name="Kaplan A."/>
            <person name="Kroger N."/>
            <person name="Kroth P.G."/>
            <person name="La Roche J."/>
            <person name="Lindquist E."/>
            <person name="Lommer M."/>
            <person name="Martin-Jezequel V."/>
            <person name="Lopez P.J."/>
            <person name="Lucas S."/>
            <person name="Mangogna M."/>
            <person name="McGinnis K."/>
            <person name="Medlin L.K."/>
            <person name="Montsant A."/>
            <person name="Oudot-Le Secq M.P."/>
            <person name="Napoli C."/>
            <person name="Obornik M."/>
            <person name="Parker M.S."/>
            <person name="Petit J.L."/>
            <person name="Porcel B.M."/>
            <person name="Poulsen N."/>
            <person name="Robison M."/>
            <person name="Rychlewski L."/>
            <person name="Rynearson T.A."/>
            <person name="Schmutz J."/>
            <person name="Shapiro H."/>
            <person name="Siaut M."/>
            <person name="Stanley M."/>
            <person name="Sussman M.R."/>
            <person name="Taylor A.R."/>
            <person name="Vardi A."/>
            <person name="von Dassow P."/>
            <person name="Vyverman W."/>
            <person name="Willis A."/>
            <person name="Wyrwicz L.S."/>
            <person name="Rokhsar D.S."/>
            <person name="Weissenbach J."/>
            <person name="Armbrust E.V."/>
            <person name="Green B.R."/>
            <person name="Van de Peer Y."/>
            <person name="Grigoriev I.V."/>
        </authorList>
    </citation>
    <scope>NUCLEOTIDE SEQUENCE [LARGE SCALE GENOMIC DNA]</scope>
    <source>
        <strain evidence="3 4">CCMP1335</strain>
    </source>
</reference>
<feature type="region of interest" description="Disordered" evidence="1">
    <location>
        <begin position="1"/>
        <end position="28"/>
    </location>
</feature>
<dbReference type="PROSITE" id="PS50048">
    <property type="entry name" value="ZN2_CY6_FUNGAL_2"/>
    <property type="match status" value="1"/>
</dbReference>
<dbReference type="Pfam" id="PF00172">
    <property type="entry name" value="Zn_clus"/>
    <property type="match status" value="1"/>
</dbReference>
<dbReference type="AlphaFoldDB" id="B8C4E8"/>
<dbReference type="PaxDb" id="35128-Thaps23261"/>
<evidence type="ECO:0000313" key="3">
    <source>
        <dbReference type="EMBL" id="EED91709.1"/>
    </source>
</evidence>
<evidence type="ECO:0000256" key="1">
    <source>
        <dbReference type="SAM" id="MobiDB-lite"/>
    </source>
</evidence>
<evidence type="ECO:0000259" key="2">
    <source>
        <dbReference type="PROSITE" id="PS50048"/>
    </source>
</evidence>